<dbReference type="CDD" id="cd00042">
    <property type="entry name" value="CY"/>
    <property type="match status" value="1"/>
</dbReference>
<dbReference type="HOGENOM" id="CLU_118168_1_0_1"/>
<dbReference type="GO" id="GO:0005794">
    <property type="term" value="C:Golgi apparatus"/>
    <property type="evidence" value="ECO:0007669"/>
    <property type="project" value="Ensembl"/>
</dbReference>
<dbReference type="Proteomes" id="UP000005447">
    <property type="component" value="Unassembled WGS sequence"/>
</dbReference>
<evidence type="ECO:0000313" key="6">
    <source>
        <dbReference type="Proteomes" id="UP000005447"/>
    </source>
</evidence>
<dbReference type="GO" id="GO:0004869">
    <property type="term" value="F:cysteine-type endopeptidase inhibitor activity"/>
    <property type="evidence" value="ECO:0007669"/>
    <property type="project" value="Ensembl"/>
</dbReference>
<feature type="chain" id="PRO_5018721082" evidence="3">
    <location>
        <begin position="18"/>
        <end position="143"/>
    </location>
</feature>
<dbReference type="InterPro" id="IPR000010">
    <property type="entry name" value="Cystatin_dom"/>
</dbReference>
<dbReference type="PANTHER" id="PTHR47141:SF1">
    <property type="entry name" value="CYSTATIN-F"/>
    <property type="match status" value="1"/>
</dbReference>
<reference evidence="6" key="1">
    <citation type="journal article" date="2011" name="Nature">
        <title>A high-resolution map of human evolutionary constraint using 29 mammals.</title>
        <authorList>
            <person name="Lindblad-Toh K."/>
            <person name="Garber M."/>
            <person name="Zuk O."/>
            <person name="Lin M.F."/>
            <person name="Parker B.J."/>
            <person name="Washietl S."/>
            <person name="Kheradpour P."/>
            <person name="Ernst J."/>
            <person name="Jordan G."/>
            <person name="Mauceli E."/>
            <person name="Ward L.D."/>
            <person name="Lowe C.B."/>
            <person name="Holloway A.K."/>
            <person name="Clamp M."/>
            <person name="Gnerre S."/>
            <person name="Alfoldi J."/>
            <person name="Beal K."/>
            <person name="Chang J."/>
            <person name="Clawson H."/>
            <person name="Cuff J."/>
            <person name="Di Palma F."/>
            <person name="Fitzgerald S."/>
            <person name="Flicek P."/>
            <person name="Guttman M."/>
            <person name="Hubisz M.J."/>
            <person name="Jaffe D.B."/>
            <person name="Jungreis I."/>
            <person name="Kent W.J."/>
            <person name="Kostka D."/>
            <person name="Lara M."/>
            <person name="Martins A.L."/>
            <person name="Massingham T."/>
            <person name="Moltke I."/>
            <person name="Raney B.J."/>
            <person name="Rasmussen M.D."/>
            <person name="Robinson J."/>
            <person name="Stark A."/>
            <person name="Vilella A.J."/>
            <person name="Wen J."/>
            <person name="Xie X."/>
            <person name="Zody M.C."/>
            <person name="Baldwin J."/>
            <person name="Bloom T."/>
            <person name="Chin C.W."/>
            <person name="Heiman D."/>
            <person name="Nicol R."/>
            <person name="Nusbaum C."/>
            <person name="Young S."/>
            <person name="Wilkinson J."/>
            <person name="Worley K.C."/>
            <person name="Kovar C.L."/>
            <person name="Muzny D.M."/>
            <person name="Gibbs R.A."/>
            <person name="Cree A."/>
            <person name="Dihn H.H."/>
            <person name="Fowler G."/>
            <person name="Jhangiani S."/>
            <person name="Joshi V."/>
            <person name="Lee S."/>
            <person name="Lewis L.R."/>
            <person name="Nazareth L.V."/>
            <person name="Okwuonu G."/>
            <person name="Santibanez J."/>
            <person name="Warren W.C."/>
            <person name="Mardis E.R."/>
            <person name="Weinstock G.M."/>
            <person name="Wilson R.K."/>
            <person name="Delehaunty K."/>
            <person name="Dooling D."/>
            <person name="Fronik C."/>
            <person name="Fulton L."/>
            <person name="Fulton B."/>
            <person name="Graves T."/>
            <person name="Minx P."/>
            <person name="Sodergren E."/>
            <person name="Birney E."/>
            <person name="Margulies E.H."/>
            <person name="Herrero J."/>
            <person name="Green E.D."/>
            <person name="Haussler D."/>
            <person name="Siepel A."/>
            <person name="Goldman N."/>
            <person name="Pollard K.S."/>
            <person name="Pedersen J.S."/>
            <person name="Lander E.S."/>
            <person name="Kellis M."/>
        </authorList>
    </citation>
    <scope>NUCLEOTIDE SEQUENCE [LARGE SCALE GENOMIC DNA]</scope>
    <source>
        <strain evidence="6">2N</strain>
    </source>
</reference>
<dbReference type="RefSeq" id="XP_013015029.1">
    <property type="nucleotide sequence ID" value="XM_013159575.3"/>
</dbReference>
<dbReference type="OrthoDB" id="9929365at2759"/>
<dbReference type="GO" id="GO:0002577">
    <property type="term" value="P:regulation of antigen processing and presentation"/>
    <property type="evidence" value="ECO:0007669"/>
    <property type="project" value="Ensembl"/>
</dbReference>
<dbReference type="GeneTree" id="ENSGT00940000160277"/>
<dbReference type="InterPro" id="IPR046350">
    <property type="entry name" value="Cystatin_sf"/>
</dbReference>
<dbReference type="Ensembl" id="ENSCPOT00000008097.3">
    <property type="protein sequence ID" value="ENSCPOP00000007220.3"/>
    <property type="gene ID" value="ENSCPOG00000008022.4"/>
</dbReference>
<dbReference type="GeneID" id="100732414"/>
<evidence type="ECO:0000259" key="4">
    <source>
        <dbReference type="SMART" id="SM00043"/>
    </source>
</evidence>
<dbReference type="SUPFAM" id="SSF54403">
    <property type="entry name" value="Cystatin/monellin"/>
    <property type="match status" value="1"/>
</dbReference>
<dbReference type="OMA" id="WLQHFEV"/>
<sequence>MWAAVLFTFCCLTAGSCRVPPDFHSLDLNLRIWPGAPKPIKTNDPRALRAARYSVEQFNNYTNDIFLYKEAHISRALVQVVKGLKYMLEVQIGRTTCRKTSHPALDHCDFQTSPSLQQTLWCYSEVWVIPWLHWVQVPVLRCH</sequence>
<dbReference type="Gene3D" id="3.10.450.10">
    <property type="match status" value="1"/>
</dbReference>
<feature type="signal peptide" evidence="3">
    <location>
        <begin position="1"/>
        <end position="17"/>
    </location>
</feature>
<gene>
    <name evidence="5" type="primary">CST7</name>
</gene>
<evidence type="ECO:0000256" key="2">
    <source>
        <dbReference type="ARBA" id="ARBA00023157"/>
    </source>
</evidence>
<evidence type="ECO:0000256" key="1">
    <source>
        <dbReference type="ARBA" id="ARBA00009403"/>
    </source>
</evidence>
<dbReference type="STRING" id="10141.ENSCPOP00000007220"/>
<dbReference type="FunFam" id="3.10.450.10:FF:000004">
    <property type="entry name" value="Cystatin C"/>
    <property type="match status" value="1"/>
</dbReference>
<dbReference type="GO" id="GO:1903979">
    <property type="term" value="P:negative regulation of microglial cell activation"/>
    <property type="evidence" value="ECO:0007669"/>
    <property type="project" value="Ensembl"/>
</dbReference>
<dbReference type="InParanoid" id="H0VBE3"/>
<dbReference type="Pfam" id="PF00031">
    <property type="entry name" value="Cystatin"/>
    <property type="match status" value="1"/>
</dbReference>
<dbReference type="GO" id="GO:1905146">
    <property type="term" value="P:lysosomal protein catabolic process"/>
    <property type="evidence" value="ECO:0007669"/>
    <property type="project" value="Ensembl"/>
</dbReference>
<reference evidence="5" key="3">
    <citation type="submission" date="2025-09" db="UniProtKB">
        <authorList>
            <consortium name="Ensembl"/>
        </authorList>
    </citation>
    <scope>IDENTIFICATION</scope>
    <source>
        <strain evidence="5">2N</strain>
    </source>
</reference>
<dbReference type="GO" id="GO:0005615">
    <property type="term" value="C:extracellular space"/>
    <property type="evidence" value="ECO:0007669"/>
    <property type="project" value="Ensembl"/>
</dbReference>
<dbReference type="CTD" id="8530"/>
<reference evidence="5" key="2">
    <citation type="submission" date="2025-08" db="UniProtKB">
        <authorList>
            <consortium name="Ensembl"/>
        </authorList>
    </citation>
    <scope>IDENTIFICATION</scope>
    <source>
        <strain evidence="5">2N</strain>
    </source>
</reference>
<dbReference type="GO" id="GO:0042803">
    <property type="term" value="F:protein homodimerization activity"/>
    <property type="evidence" value="ECO:0007669"/>
    <property type="project" value="Ensembl"/>
</dbReference>
<keyword evidence="6" id="KW-1185">Reference proteome</keyword>
<dbReference type="eggNOG" id="ENOG502S5CP">
    <property type="taxonomic scope" value="Eukaryota"/>
</dbReference>
<dbReference type="GO" id="GO:0002020">
    <property type="term" value="F:protease binding"/>
    <property type="evidence" value="ECO:0007669"/>
    <property type="project" value="Ensembl"/>
</dbReference>
<proteinExistence type="inferred from homology"/>
<evidence type="ECO:0000256" key="3">
    <source>
        <dbReference type="SAM" id="SignalP"/>
    </source>
</evidence>
<dbReference type="GO" id="GO:0005771">
    <property type="term" value="C:multivesicular body"/>
    <property type="evidence" value="ECO:0007669"/>
    <property type="project" value="Ensembl"/>
</dbReference>
<comment type="similarity">
    <text evidence="1">Belongs to the cystatin family.</text>
</comment>
<name>H0VBE3_CAVPO</name>
<dbReference type="GO" id="GO:0031643">
    <property type="term" value="P:positive regulation of myelination"/>
    <property type="evidence" value="ECO:0007669"/>
    <property type="project" value="Ensembl"/>
</dbReference>
<protein>
    <submittedName>
        <fullName evidence="5">Cystatin F</fullName>
    </submittedName>
</protein>
<dbReference type="InterPro" id="IPR042886">
    <property type="entry name" value="Cystatin-F"/>
</dbReference>
<dbReference type="SMART" id="SM00043">
    <property type="entry name" value="CY"/>
    <property type="match status" value="1"/>
</dbReference>
<dbReference type="AlphaFoldDB" id="H0VBE3"/>
<dbReference type="GO" id="GO:0005764">
    <property type="term" value="C:lysosome"/>
    <property type="evidence" value="ECO:0007669"/>
    <property type="project" value="Ensembl"/>
</dbReference>
<dbReference type="PANTHER" id="PTHR47141">
    <property type="entry name" value="CYSTATIN-F"/>
    <property type="match status" value="1"/>
</dbReference>
<dbReference type="GO" id="GO:0006955">
    <property type="term" value="P:immune response"/>
    <property type="evidence" value="ECO:0007669"/>
    <property type="project" value="InterPro"/>
</dbReference>
<dbReference type="Bgee" id="ENSCPOG00000008022">
    <property type="expression patterns" value="Expressed in liver and 5 other cell types or tissues"/>
</dbReference>
<keyword evidence="2" id="KW-1015">Disulfide bond</keyword>
<dbReference type="VEuPathDB" id="HostDB:ENSCPOG00000008022"/>
<evidence type="ECO:0000313" key="5">
    <source>
        <dbReference type="Ensembl" id="ENSCPOP00000007220.3"/>
    </source>
</evidence>
<feature type="domain" description="Cystatin" evidence="4">
    <location>
        <begin position="32"/>
        <end position="143"/>
    </location>
</feature>
<dbReference type="GO" id="GO:0005783">
    <property type="term" value="C:endoplasmic reticulum"/>
    <property type="evidence" value="ECO:0007669"/>
    <property type="project" value="Ensembl"/>
</dbReference>
<organism evidence="5 6">
    <name type="scientific">Cavia porcellus</name>
    <name type="common">Guinea pig</name>
    <dbReference type="NCBI Taxonomy" id="10141"/>
    <lineage>
        <taxon>Eukaryota</taxon>
        <taxon>Metazoa</taxon>
        <taxon>Chordata</taxon>
        <taxon>Craniata</taxon>
        <taxon>Vertebrata</taxon>
        <taxon>Euteleostomi</taxon>
        <taxon>Mammalia</taxon>
        <taxon>Eutheria</taxon>
        <taxon>Euarchontoglires</taxon>
        <taxon>Glires</taxon>
        <taxon>Rodentia</taxon>
        <taxon>Hystricomorpha</taxon>
        <taxon>Caviidae</taxon>
        <taxon>Cavia</taxon>
    </lineage>
</organism>
<dbReference type="EMBL" id="AAKN02012569">
    <property type="status" value="NOT_ANNOTATED_CDS"/>
    <property type="molecule type" value="Genomic_DNA"/>
</dbReference>
<dbReference type="FunCoup" id="H0VBE3">
    <property type="interactions" value="252"/>
</dbReference>
<keyword evidence="3" id="KW-0732">Signal</keyword>
<accession>H0VBE3</accession>